<name>A0A0C2V4M5_PARME</name>
<evidence type="ECO:0000256" key="10">
    <source>
        <dbReference type="RuleBase" id="RU004414"/>
    </source>
</evidence>
<keyword evidence="12" id="KW-1185">Reference proteome</keyword>
<protein>
    <recommendedName>
        <fullName evidence="7 8">Large ribosomal subunit protein uL16</fullName>
    </recommendedName>
</protein>
<evidence type="ECO:0000256" key="2">
    <source>
        <dbReference type="ARBA" id="ARBA00022555"/>
    </source>
</evidence>
<dbReference type="GO" id="GO:0019843">
    <property type="term" value="F:rRNA binding"/>
    <property type="evidence" value="ECO:0007669"/>
    <property type="project" value="UniProtKB-UniRule"/>
</dbReference>
<dbReference type="RefSeq" id="WP_041039823.1">
    <property type="nucleotide sequence ID" value="NZ_JXSL01000020.1"/>
</dbReference>
<evidence type="ECO:0000256" key="3">
    <source>
        <dbReference type="ARBA" id="ARBA00022730"/>
    </source>
</evidence>
<dbReference type="InterPro" id="IPR020798">
    <property type="entry name" value="Ribosomal_uL16_CS"/>
</dbReference>
<dbReference type="InterPro" id="IPR047873">
    <property type="entry name" value="Ribosomal_uL16"/>
</dbReference>
<dbReference type="SUPFAM" id="SSF54686">
    <property type="entry name" value="Ribosomal protein L16p/L10e"/>
    <property type="match status" value="1"/>
</dbReference>
<keyword evidence="2 8" id="KW-0820">tRNA-binding</keyword>
<comment type="similarity">
    <text evidence="1 8 9">Belongs to the universal ribosomal protein uL16 family.</text>
</comment>
<dbReference type="FunFam" id="3.90.1170.10:FF:000001">
    <property type="entry name" value="50S ribosomal protein L16"/>
    <property type="match status" value="1"/>
</dbReference>
<evidence type="ECO:0000256" key="9">
    <source>
        <dbReference type="RuleBase" id="RU004413"/>
    </source>
</evidence>
<dbReference type="InterPro" id="IPR036920">
    <property type="entry name" value="Ribosomal_uL16_sf"/>
</dbReference>
<evidence type="ECO:0000256" key="1">
    <source>
        <dbReference type="ARBA" id="ARBA00008931"/>
    </source>
</evidence>
<dbReference type="Gene3D" id="3.90.1170.10">
    <property type="entry name" value="Ribosomal protein L10e/L16"/>
    <property type="match status" value="1"/>
</dbReference>
<dbReference type="PROSITE" id="PS00701">
    <property type="entry name" value="RIBOSOMAL_L16_2"/>
    <property type="match status" value="1"/>
</dbReference>
<evidence type="ECO:0000256" key="4">
    <source>
        <dbReference type="ARBA" id="ARBA00022884"/>
    </source>
</evidence>
<keyword evidence="4 8" id="KW-0694">RNA-binding</keyword>
<dbReference type="InterPro" id="IPR000114">
    <property type="entry name" value="Ribosomal_uL16_bact-type"/>
</dbReference>
<keyword evidence="3 8" id="KW-0699">rRNA-binding</keyword>
<dbReference type="Proteomes" id="UP000031971">
    <property type="component" value="Unassembled WGS sequence"/>
</dbReference>
<evidence type="ECO:0000256" key="5">
    <source>
        <dbReference type="ARBA" id="ARBA00022980"/>
    </source>
</evidence>
<dbReference type="InterPro" id="IPR016180">
    <property type="entry name" value="Ribosomal_uL16_dom"/>
</dbReference>
<evidence type="ECO:0000313" key="12">
    <source>
        <dbReference type="Proteomes" id="UP000031971"/>
    </source>
</evidence>
<evidence type="ECO:0000256" key="6">
    <source>
        <dbReference type="ARBA" id="ARBA00023274"/>
    </source>
</evidence>
<reference evidence="11 12" key="1">
    <citation type="submission" date="2015-01" db="EMBL/GenBank/DDBJ databases">
        <title>Genome Sequence of Magnetospirillum magnetotacticum Strain MS-1.</title>
        <authorList>
            <person name="Marinov G.K."/>
            <person name="Smalley M.D."/>
            <person name="DeSalvo G."/>
        </authorList>
    </citation>
    <scope>NUCLEOTIDE SEQUENCE [LARGE SCALE GENOMIC DNA]</scope>
    <source>
        <strain evidence="11 12">MS-1</strain>
    </source>
</reference>
<comment type="subunit">
    <text evidence="8 10">Part of the 50S ribosomal subunit.</text>
</comment>
<sequence>MLSPKRTKYRKAHKGRIKGVTKGGSALNFGAYGLKALEPERITARQIEAARRALTRHMKRQGRVWIRIFPDLPVSSKPAEVRMGSGKGAPEFWTARVAPGRILFEVDGVAEEIARHGFALAAAKMPIKTKFISRIGDI</sequence>
<dbReference type="PANTHER" id="PTHR12220">
    <property type="entry name" value="50S/60S RIBOSOMAL PROTEIN L16"/>
    <property type="match status" value="1"/>
</dbReference>
<dbReference type="PANTHER" id="PTHR12220:SF13">
    <property type="entry name" value="LARGE RIBOSOMAL SUBUNIT PROTEIN UL16M"/>
    <property type="match status" value="1"/>
</dbReference>
<dbReference type="GO" id="GO:0003735">
    <property type="term" value="F:structural constituent of ribosome"/>
    <property type="evidence" value="ECO:0007669"/>
    <property type="project" value="InterPro"/>
</dbReference>
<dbReference type="CDD" id="cd01433">
    <property type="entry name" value="Ribosomal_L16_L10e"/>
    <property type="match status" value="1"/>
</dbReference>
<keyword evidence="5 8" id="KW-0689">Ribosomal protein</keyword>
<dbReference type="HAMAP" id="MF_01342">
    <property type="entry name" value="Ribosomal_uL16"/>
    <property type="match status" value="1"/>
</dbReference>
<evidence type="ECO:0000313" key="11">
    <source>
        <dbReference type="EMBL" id="KIM00037.1"/>
    </source>
</evidence>
<comment type="caution">
    <text evidence="11">The sequence shown here is derived from an EMBL/GenBank/DDBJ whole genome shotgun (WGS) entry which is preliminary data.</text>
</comment>
<organism evidence="11 12">
    <name type="scientific">Paramagnetospirillum magnetotacticum MS-1</name>
    <dbReference type="NCBI Taxonomy" id="272627"/>
    <lineage>
        <taxon>Bacteria</taxon>
        <taxon>Pseudomonadati</taxon>
        <taxon>Pseudomonadota</taxon>
        <taxon>Alphaproteobacteria</taxon>
        <taxon>Rhodospirillales</taxon>
        <taxon>Magnetospirillaceae</taxon>
        <taxon>Paramagnetospirillum</taxon>
    </lineage>
</organism>
<dbReference type="GO" id="GO:0000049">
    <property type="term" value="F:tRNA binding"/>
    <property type="evidence" value="ECO:0007669"/>
    <property type="project" value="UniProtKB-KW"/>
</dbReference>
<dbReference type="NCBIfam" id="TIGR01164">
    <property type="entry name" value="rplP_bact"/>
    <property type="match status" value="1"/>
</dbReference>
<dbReference type="OrthoDB" id="9802589at2"/>
<dbReference type="EMBL" id="JXSL01000020">
    <property type="protein sequence ID" value="KIM00037.1"/>
    <property type="molecule type" value="Genomic_DNA"/>
</dbReference>
<evidence type="ECO:0000256" key="7">
    <source>
        <dbReference type="ARBA" id="ARBA00035198"/>
    </source>
</evidence>
<dbReference type="PRINTS" id="PR00060">
    <property type="entry name" value="RIBOSOMALL16"/>
</dbReference>
<evidence type="ECO:0000256" key="8">
    <source>
        <dbReference type="HAMAP-Rule" id="MF_01342"/>
    </source>
</evidence>
<dbReference type="PROSITE" id="PS00586">
    <property type="entry name" value="RIBOSOMAL_L16_1"/>
    <property type="match status" value="1"/>
</dbReference>
<dbReference type="GO" id="GO:0006412">
    <property type="term" value="P:translation"/>
    <property type="evidence" value="ECO:0007669"/>
    <property type="project" value="UniProtKB-UniRule"/>
</dbReference>
<dbReference type="GO" id="GO:0022625">
    <property type="term" value="C:cytosolic large ribosomal subunit"/>
    <property type="evidence" value="ECO:0007669"/>
    <property type="project" value="TreeGrafter"/>
</dbReference>
<dbReference type="AlphaFoldDB" id="A0A0C2V4M5"/>
<proteinExistence type="inferred from homology"/>
<keyword evidence="6 8" id="KW-0687">Ribonucleoprotein</keyword>
<dbReference type="STRING" id="272627.CCC_02825"/>
<accession>A0A0C2V4M5</accession>
<comment type="function">
    <text evidence="8 10">Binds 23S rRNA and is also seen to make contacts with the A and possibly P site tRNAs.</text>
</comment>
<dbReference type="Pfam" id="PF00252">
    <property type="entry name" value="Ribosomal_L16"/>
    <property type="match status" value="1"/>
</dbReference>
<gene>
    <name evidence="8" type="primary">rplP</name>
    <name evidence="11" type="ORF">CCC_02825</name>
</gene>